<gene>
    <name evidence="15" type="ORF">ACFFHM_07555</name>
</gene>
<evidence type="ECO:0000256" key="12">
    <source>
        <dbReference type="ARBA" id="ARBA00032493"/>
    </source>
</evidence>
<comment type="pathway">
    <text evidence="2">Siderophore biosynthesis.</text>
</comment>
<sequence>MDNEVHDLIGVGIGPFNLSLAALLEDLYEVKSIFFDKKSHFEWHPGMLIVGTRLQVPFMADLVTLADPTNQYSFLNYLAKENRLYPFYFLQRLDIPRREYNDYCQWVANELENCLFGKKVVGLEYIQQEEIFLVKVQDIHTKETMNYKGRNLVLGTGSVPVIPESMKGLPAEDVFHTSEFLDRQKRCREAKSITVIGSGQSAAEVFRELLKEQMDHHYRLNWITRSRSFLSMEESKLSVEQFSPDYVNYFYQFSQEQKDKIFASQDLLYKGISSHTITDIYNLLYEHSVSGEEVDVRLQVLTEVKGIQAKGNEYEILCNQWQQNKEFIHESEVVIVGTGYRPYIPEFIENIKTYIHWDDQGRYRVEADYRLRLDIPNQIYVHSGISHSHGVGSTNLGLAVHRNKVIINHLTGREVFPIYDKNVFQNFDAETF</sequence>
<dbReference type="Gene3D" id="3.50.50.60">
    <property type="entry name" value="FAD/NAD(P)-binding domain"/>
    <property type="match status" value="1"/>
</dbReference>
<organism evidence="15 16">
    <name type="scientific">Halalkalibacter kiskunsagensis</name>
    <dbReference type="NCBI Taxonomy" id="1548599"/>
    <lineage>
        <taxon>Bacteria</taxon>
        <taxon>Bacillati</taxon>
        <taxon>Bacillota</taxon>
        <taxon>Bacilli</taxon>
        <taxon>Bacillales</taxon>
        <taxon>Bacillaceae</taxon>
        <taxon>Halalkalibacter</taxon>
    </lineage>
</organism>
<dbReference type="EC" id="1.14.13.59" evidence="4"/>
<dbReference type="InterPro" id="IPR036188">
    <property type="entry name" value="FAD/NAD-bd_sf"/>
</dbReference>
<evidence type="ECO:0000256" key="7">
    <source>
        <dbReference type="ARBA" id="ARBA00022827"/>
    </source>
</evidence>
<keyword evidence="16" id="KW-1185">Reference proteome</keyword>
<evidence type="ECO:0000313" key="15">
    <source>
        <dbReference type="EMBL" id="MFC0470381.1"/>
    </source>
</evidence>
<evidence type="ECO:0000256" key="8">
    <source>
        <dbReference type="ARBA" id="ARBA00022857"/>
    </source>
</evidence>
<comment type="catalytic activity">
    <reaction evidence="14">
        <text>L-lysine + NADPH + O2 = N(6)-hydroxy-L-lysine + NADP(+) + H2O</text>
        <dbReference type="Rhea" id="RHEA:23228"/>
        <dbReference type="ChEBI" id="CHEBI:15377"/>
        <dbReference type="ChEBI" id="CHEBI:15379"/>
        <dbReference type="ChEBI" id="CHEBI:32551"/>
        <dbReference type="ChEBI" id="CHEBI:57783"/>
        <dbReference type="ChEBI" id="CHEBI:57820"/>
        <dbReference type="ChEBI" id="CHEBI:58349"/>
        <dbReference type="EC" id="1.14.13.59"/>
    </reaction>
</comment>
<dbReference type="SUPFAM" id="SSF51905">
    <property type="entry name" value="FAD/NAD(P)-binding domain"/>
    <property type="match status" value="2"/>
</dbReference>
<evidence type="ECO:0000256" key="5">
    <source>
        <dbReference type="ARBA" id="ARBA00016406"/>
    </source>
</evidence>
<evidence type="ECO:0000313" key="16">
    <source>
        <dbReference type="Proteomes" id="UP001589838"/>
    </source>
</evidence>
<dbReference type="RefSeq" id="WP_335960275.1">
    <property type="nucleotide sequence ID" value="NZ_JAXBLX010000009.1"/>
</dbReference>
<evidence type="ECO:0000256" key="4">
    <source>
        <dbReference type="ARBA" id="ARBA00013076"/>
    </source>
</evidence>
<name>A0ABV6KAP2_9BACI</name>
<comment type="cofactor">
    <cofactor evidence="1">
        <name>FAD</name>
        <dbReference type="ChEBI" id="CHEBI:57692"/>
    </cofactor>
</comment>
<accession>A0ABV6KAP2</accession>
<evidence type="ECO:0000256" key="11">
    <source>
        <dbReference type="ARBA" id="ARBA00031158"/>
    </source>
</evidence>
<proteinExistence type="inferred from homology"/>
<dbReference type="EMBL" id="JBHLUX010000020">
    <property type="protein sequence ID" value="MFC0470381.1"/>
    <property type="molecule type" value="Genomic_DNA"/>
</dbReference>
<dbReference type="Proteomes" id="UP001589838">
    <property type="component" value="Unassembled WGS sequence"/>
</dbReference>
<evidence type="ECO:0000256" key="10">
    <source>
        <dbReference type="ARBA" id="ARBA00029939"/>
    </source>
</evidence>
<evidence type="ECO:0000256" key="6">
    <source>
        <dbReference type="ARBA" id="ARBA00022630"/>
    </source>
</evidence>
<dbReference type="Pfam" id="PF13434">
    <property type="entry name" value="Lys_Orn_oxgnase"/>
    <property type="match status" value="1"/>
</dbReference>
<comment type="caution">
    <text evidence="15">The sequence shown here is derived from an EMBL/GenBank/DDBJ whole genome shotgun (WGS) entry which is preliminary data.</text>
</comment>
<keyword evidence="6" id="KW-0285">Flavoprotein</keyword>
<dbReference type="PANTHER" id="PTHR42802:SF1">
    <property type="entry name" value="L-ORNITHINE N(5)-MONOOXYGENASE"/>
    <property type="match status" value="1"/>
</dbReference>
<protein>
    <recommendedName>
        <fullName evidence="5">L-lysine N6-monooxygenase MbtG</fullName>
        <ecNumber evidence="4">1.14.13.59</ecNumber>
    </recommendedName>
    <alternativeName>
        <fullName evidence="13">Lysine 6-N-hydroxylase</fullName>
    </alternativeName>
    <alternativeName>
        <fullName evidence="12">Lysine N6-hydroxylase</fullName>
    </alternativeName>
    <alternativeName>
        <fullName evidence="10">Lysine-N-oxygenase</fullName>
    </alternativeName>
    <alternativeName>
        <fullName evidence="11">Mycobactin synthase protein G</fullName>
    </alternativeName>
</protein>
<evidence type="ECO:0000256" key="2">
    <source>
        <dbReference type="ARBA" id="ARBA00004924"/>
    </source>
</evidence>
<dbReference type="PANTHER" id="PTHR42802">
    <property type="entry name" value="MONOOXYGENASE"/>
    <property type="match status" value="1"/>
</dbReference>
<evidence type="ECO:0000256" key="3">
    <source>
        <dbReference type="ARBA" id="ARBA00007588"/>
    </source>
</evidence>
<comment type="similarity">
    <text evidence="3">Belongs to the lysine N(6)-hydroxylase/L-ornithine N(5)-oxygenase family.</text>
</comment>
<reference evidence="15 16" key="1">
    <citation type="submission" date="2024-09" db="EMBL/GenBank/DDBJ databases">
        <authorList>
            <person name="Sun Q."/>
            <person name="Mori K."/>
        </authorList>
    </citation>
    <scope>NUCLEOTIDE SEQUENCE [LARGE SCALE GENOMIC DNA]</scope>
    <source>
        <strain evidence="15 16">NCAIM B.02610</strain>
    </source>
</reference>
<evidence type="ECO:0000256" key="13">
    <source>
        <dbReference type="ARBA" id="ARBA00032738"/>
    </source>
</evidence>
<evidence type="ECO:0000256" key="9">
    <source>
        <dbReference type="ARBA" id="ARBA00023002"/>
    </source>
</evidence>
<keyword evidence="9" id="KW-0560">Oxidoreductase</keyword>
<dbReference type="InterPro" id="IPR025700">
    <property type="entry name" value="Lys/Orn_oxygenase"/>
</dbReference>
<evidence type="ECO:0000256" key="1">
    <source>
        <dbReference type="ARBA" id="ARBA00001974"/>
    </source>
</evidence>
<evidence type="ECO:0000256" key="14">
    <source>
        <dbReference type="ARBA" id="ARBA00048407"/>
    </source>
</evidence>
<keyword evidence="8" id="KW-0521">NADP</keyword>
<keyword evidence="7" id="KW-0274">FAD</keyword>